<keyword evidence="5 10" id="KW-0653">Protein transport</keyword>
<dbReference type="Gene3D" id="3.30.450.60">
    <property type="match status" value="1"/>
</dbReference>
<dbReference type="OrthoDB" id="10249988at2759"/>
<dbReference type="GO" id="GO:0030126">
    <property type="term" value="C:COPI vesicle coat"/>
    <property type="evidence" value="ECO:0007669"/>
    <property type="project" value="UniProtKB-UniRule"/>
</dbReference>
<evidence type="ECO:0000256" key="8">
    <source>
        <dbReference type="ARBA" id="ARBA00023329"/>
    </source>
</evidence>
<evidence type="ECO:0000256" key="6">
    <source>
        <dbReference type="ARBA" id="ARBA00023034"/>
    </source>
</evidence>
<keyword evidence="8 10" id="KW-0968">Cytoplasmic vesicle</keyword>
<dbReference type="InterPro" id="IPR011012">
    <property type="entry name" value="Longin-like_dom_sf"/>
</dbReference>
<dbReference type="GO" id="GO:0000139">
    <property type="term" value="C:Golgi membrane"/>
    <property type="evidence" value="ECO:0007669"/>
    <property type="project" value="UniProtKB-SubCell"/>
</dbReference>
<gene>
    <name evidence="11" type="ORF">NEDG_01295</name>
</gene>
<dbReference type="AlphaFoldDB" id="A0A177EDI4"/>
<keyword evidence="10" id="KW-0931">ER-Golgi transport</keyword>
<evidence type="ECO:0000313" key="11">
    <source>
        <dbReference type="EMBL" id="OAG29222.1"/>
    </source>
</evidence>
<evidence type="ECO:0000256" key="9">
    <source>
        <dbReference type="ARBA" id="ARBA00029433"/>
    </source>
</evidence>
<dbReference type="GO" id="GO:0006890">
    <property type="term" value="P:retrograde vesicle-mediated transport, Golgi to endoplasmic reticulum"/>
    <property type="evidence" value="ECO:0007669"/>
    <property type="project" value="UniProtKB-UniRule"/>
</dbReference>
<comment type="similarity">
    <text evidence="3 10">Belongs to the adaptor complexes small subunit family.</text>
</comment>
<keyword evidence="6 10" id="KW-0333">Golgi apparatus</keyword>
<dbReference type="GO" id="GO:0006891">
    <property type="term" value="P:intra-Golgi vesicle-mediated transport"/>
    <property type="evidence" value="ECO:0007669"/>
    <property type="project" value="TreeGrafter"/>
</dbReference>
<dbReference type="Proteomes" id="UP000185944">
    <property type="component" value="Unassembled WGS sequence"/>
</dbReference>
<dbReference type="SUPFAM" id="SSF64356">
    <property type="entry name" value="SNARE-like"/>
    <property type="match status" value="1"/>
</dbReference>
<dbReference type="VEuPathDB" id="MicrosporidiaDB:NEDG_01295"/>
<evidence type="ECO:0000256" key="4">
    <source>
        <dbReference type="ARBA" id="ARBA00022448"/>
    </source>
</evidence>
<accession>A0A177EDI4</accession>
<dbReference type="InterPro" id="IPR039652">
    <property type="entry name" value="Coatomer_zeta"/>
</dbReference>
<evidence type="ECO:0000256" key="1">
    <source>
        <dbReference type="ARBA" id="ARBA00004156"/>
    </source>
</evidence>
<proteinExistence type="inferred from homology"/>
<dbReference type="STRING" id="1805483.A0A177EDI4"/>
<sequence>MSGCNIVKGLAIVGENGARLLGTPLVVGSEVKDMEVKMFSKAKETEGSILLFDDSLVLYKIVEDLCIILYAPIEENEIALSNALDAFYTACVKVIRGPLSQKSLAKHYDEVFLLIDAFIYKTILITDSAADLIEKVPKRSFEGLDGAIQMPTKFSSVFKKAQKSFPTSWFKM</sequence>
<evidence type="ECO:0000256" key="3">
    <source>
        <dbReference type="ARBA" id="ARBA00006972"/>
    </source>
</evidence>
<dbReference type="RefSeq" id="XP_067543901.1">
    <property type="nucleotide sequence ID" value="XM_067688713.1"/>
</dbReference>
<organism evidence="11 12">
    <name type="scientific">Nematocida displodere</name>
    <dbReference type="NCBI Taxonomy" id="1805483"/>
    <lineage>
        <taxon>Eukaryota</taxon>
        <taxon>Fungi</taxon>
        <taxon>Fungi incertae sedis</taxon>
        <taxon>Microsporidia</taxon>
        <taxon>Nematocida</taxon>
    </lineage>
</organism>
<dbReference type="PANTHER" id="PTHR11043:SF0">
    <property type="entry name" value="COATOMER SUBUNIT ZETA"/>
    <property type="match status" value="1"/>
</dbReference>
<keyword evidence="7 10" id="KW-0472">Membrane</keyword>
<evidence type="ECO:0000256" key="2">
    <source>
        <dbReference type="ARBA" id="ARBA00004555"/>
    </source>
</evidence>
<evidence type="ECO:0000313" key="12">
    <source>
        <dbReference type="Proteomes" id="UP000185944"/>
    </source>
</evidence>
<comment type="function">
    <text evidence="10">The zeta subunit may be involved in regulating the coat assembly and, hence, the rate of biosynthetic protein transport due to its association-dissociation properties with the coatomer complex.</text>
</comment>
<dbReference type="EMBL" id="LTDL01000041">
    <property type="protein sequence ID" value="OAG29222.1"/>
    <property type="molecule type" value="Genomic_DNA"/>
</dbReference>
<keyword evidence="4 10" id="KW-0813">Transport</keyword>
<comment type="subcellular location">
    <subcellularLocation>
        <location evidence="10">Cytoplasm</location>
    </subcellularLocation>
    <subcellularLocation>
        <location evidence="10">Golgi apparatus membrane</location>
        <topology evidence="10">Peripheral membrane protein</topology>
        <orientation evidence="10">Cytoplasmic side</orientation>
    </subcellularLocation>
    <subcellularLocation>
        <location evidence="10">Cytoplasmic vesicle</location>
        <location evidence="10">COPI-coated vesicle membrane</location>
        <topology evidence="10">Peripheral membrane protein</topology>
        <orientation evidence="10">Cytoplasmic side</orientation>
    </subcellularLocation>
    <subcellularLocation>
        <location evidence="1">Cytoplasmic vesicle membrane</location>
    </subcellularLocation>
    <subcellularLocation>
        <location evidence="9">Endomembrane system</location>
        <topology evidence="9">Peripheral membrane protein</topology>
        <orientation evidence="9">Cytoplasmic side</orientation>
    </subcellularLocation>
    <subcellularLocation>
        <location evidence="2">Golgi apparatus</location>
    </subcellularLocation>
</comment>
<evidence type="ECO:0000256" key="5">
    <source>
        <dbReference type="ARBA" id="ARBA00022927"/>
    </source>
</evidence>
<evidence type="ECO:0000256" key="7">
    <source>
        <dbReference type="ARBA" id="ARBA00023136"/>
    </source>
</evidence>
<protein>
    <recommendedName>
        <fullName evidence="10">Coatomer subunit zeta</fullName>
    </recommendedName>
</protein>
<dbReference type="PANTHER" id="PTHR11043">
    <property type="entry name" value="ZETA-COAT PROTEIN"/>
    <property type="match status" value="1"/>
</dbReference>
<evidence type="ECO:0000256" key="10">
    <source>
        <dbReference type="RuleBase" id="RU366053"/>
    </source>
</evidence>
<keyword evidence="12" id="KW-1185">Reference proteome</keyword>
<reference evidence="11 12" key="1">
    <citation type="submission" date="2016-02" db="EMBL/GenBank/DDBJ databases">
        <title>Discovery of a natural microsporidian pathogen with a broad tissue tropism in Caenorhabditis elegans.</title>
        <authorList>
            <person name="Luallen R.J."/>
            <person name="Reinke A.W."/>
            <person name="Tong L."/>
            <person name="Botts M.R."/>
            <person name="Felix M.-A."/>
            <person name="Troemel E.R."/>
        </authorList>
    </citation>
    <scope>NUCLEOTIDE SEQUENCE [LARGE SCALE GENOMIC DNA]</scope>
    <source>
        <strain evidence="11 12">JUm2807</strain>
    </source>
</reference>
<comment type="subunit">
    <text evidence="10">Oligomeric complex that consists of at least the alpha, beta, beta', gamma, delta, epsilon and zeta subunits.</text>
</comment>
<comment type="caution">
    <text evidence="11">The sequence shown here is derived from an EMBL/GenBank/DDBJ whole genome shotgun (WGS) entry which is preliminary data.</text>
</comment>
<keyword evidence="10" id="KW-0963">Cytoplasm</keyword>
<dbReference type="GO" id="GO:0006886">
    <property type="term" value="P:intracellular protein transport"/>
    <property type="evidence" value="ECO:0007669"/>
    <property type="project" value="TreeGrafter"/>
</dbReference>
<dbReference type="GeneID" id="93647645"/>
<name>A0A177EDI4_9MICR</name>